<name>A0AAV1B0J9_VICFA</name>
<accession>A0AAV1B0J9</accession>
<protein>
    <submittedName>
        <fullName evidence="1">Uncharacterized protein</fullName>
    </submittedName>
</protein>
<dbReference type="Proteomes" id="UP001157006">
    <property type="component" value="Chromosome 5"/>
</dbReference>
<reference evidence="1 2" key="1">
    <citation type="submission" date="2023-01" db="EMBL/GenBank/DDBJ databases">
        <authorList>
            <person name="Kreplak J."/>
        </authorList>
    </citation>
    <scope>NUCLEOTIDE SEQUENCE [LARGE SCALE GENOMIC DNA]</scope>
</reference>
<keyword evidence="2" id="KW-1185">Reference proteome</keyword>
<evidence type="ECO:0000313" key="1">
    <source>
        <dbReference type="EMBL" id="CAI8614949.1"/>
    </source>
</evidence>
<sequence length="159" mass="18516">MNKVLLKNAKDTNMLSLQSYSRFINHRPWIQVFHKIEIQIPPDSFKCSSLEFKKQGKLFIFTRHYIKKSYIKPMHNPKPNGYHFGASISTDSYLQLKLHASPSNVSIIFTCFLLTCPKPINHGHIPKQPCFNQLTQAHKNAMSMPCCKHRKRKVSKFTQ</sequence>
<organism evidence="1 2">
    <name type="scientific">Vicia faba</name>
    <name type="common">Broad bean</name>
    <name type="synonym">Faba vulgaris</name>
    <dbReference type="NCBI Taxonomy" id="3906"/>
    <lineage>
        <taxon>Eukaryota</taxon>
        <taxon>Viridiplantae</taxon>
        <taxon>Streptophyta</taxon>
        <taxon>Embryophyta</taxon>
        <taxon>Tracheophyta</taxon>
        <taxon>Spermatophyta</taxon>
        <taxon>Magnoliopsida</taxon>
        <taxon>eudicotyledons</taxon>
        <taxon>Gunneridae</taxon>
        <taxon>Pentapetalae</taxon>
        <taxon>rosids</taxon>
        <taxon>fabids</taxon>
        <taxon>Fabales</taxon>
        <taxon>Fabaceae</taxon>
        <taxon>Papilionoideae</taxon>
        <taxon>50 kb inversion clade</taxon>
        <taxon>NPAAA clade</taxon>
        <taxon>Hologalegina</taxon>
        <taxon>IRL clade</taxon>
        <taxon>Fabeae</taxon>
        <taxon>Vicia</taxon>
    </lineage>
</organism>
<dbReference type="AlphaFoldDB" id="A0AAV1B0J9"/>
<dbReference type="EMBL" id="OX451740">
    <property type="protein sequence ID" value="CAI8614949.1"/>
    <property type="molecule type" value="Genomic_DNA"/>
</dbReference>
<evidence type="ECO:0000313" key="2">
    <source>
        <dbReference type="Proteomes" id="UP001157006"/>
    </source>
</evidence>
<gene>
    <name evidence="1" type="ORF">VFH_V154960</name>
</gene>
<proteinExistence type="predicted"/>